<comment type="caution">
    <text evidence="3">The sequence shown here is derived from an EMBL/GenBank/DDBJ whole genome shotgun (WGS) entry which is preliminary data.</text>
</comment>
<dbReference type="Proteomes" id="UP000749471">
    <property type="component" value="Unassembled WGS sequence"/>
</dbReference>
<dbReference type="EMBL" id="JAHLPM010000004">
    <property type="protein sequence ID" value="MBU5437596.1"/>
    <property type="molecule type" value="Genomic_DNA"/>
</dbReference>
<sequence>MSVISIRGAITVNENSVLDILQSTKELLTEINNNNIIDKEKVISILFSCTNDLNKAYPAKAARDLGYTQCSLMCFHEMEVENSLRKCIRVMILYESDIEQKNVNHIYLKGAKILRPDLTK</sequence>
<dbReference type="RefSeq" id="WP_216517863.1">
    <property type="nucleotide sequence ID" value="NZ_JAHLPM010000004.1"/>
</dbReference>
<keyword evidence="4" id="KW-1185">Reference proteome</keyword>
<name>A0ABS6E3X0_9FIRM</name>
<dbReference type="Pfam" id="PF07736">
    <property type="entry name" value="CM_1"/>
    <property type="match status" value="1"/>
</dbReference>
<protein>
    <recommendedName>
        <fullName evidence="1 2">chorismate mutase</fullName>
        <ecNumber evidence="1 2">5.4.99.5</ecNumber>
    </recommendedName>
</protein>
<dbReference type="EC" id="5.4.99.5" evidence="1 2"/>
<evidence type="ECO:0000313" key="3">
    <source>
        <dbReference type="EMBL" id="MBU5437596.1"/>
    </source>
</evidence>
<evidence type="ECO:0000256" key="2">
    <source>
        <dbReference type="PROSITE-ProRule" id="PRU00514"/>
    </source>
</evidence>
<comment type="catalytic activity">
    <reaction evidence="2">
        <text>chorismate = prephenate</text>
        <dbReference type="Rhea" id="RHEA:13897"/>
        <dbReference type="ChEBI" id="CHEBI:29748"/>
        <dbReference type="ChEBI" id="CHEBI:29934"/>
        <dbReference type="EC" id="5.4.99.5"/>
    </reaction>
</comment>
<dbReference type="PANTHER" id="PTHR21164:SF0">
    <property type="entry name" value="CHORISMATE MUTASE AROH"/>
    <property type="match status" value="1"/>
</dbReference>
<organism evidence="3 4">
    <name type="scientific">Tissierella simiarum</name>
    <dbReference type="NCBI Taxonomy" id="2841534"/>
    <lineage>
        <taxon>Bacteria</taxon>
        <taxon>Bacillati</taxon>
        <taxon>Bacillota</taxon>
        <taxon>Tissierellia</taxon>
        <taxon>Tissierellales</taxon>
        <taxon>Tissierellaceae</taxon>
        <taxon>Tissierella</taxon>
    </lineage>
</organism>
<keyword evidence="2 3" id="KW-0413">Isomerase</keyword>
<dbReference type="PANTHER" id="PTHR21164">
    <property type="entry name" value="CHORISMATE MUTASE"/>
    <property type="match status" value="1"/>
</dbReference>
<gene>
    <name evidence="3" type="primary">aroH</name>
    <name evidence="3" type="ORF">KQI42_06235</name>
</gene>
<dbReference type="CDD" id="cd02185">
    <property type="entry name" value="AroH"/>
    <property type="match status" value="1"/>
</dbReference>
<evidence type="ECO:0000256" key="1">
    <source>
        <dbReference type="NCBIfam" id="TIGR01796"/>
    </source>
</evidence>
<dbReference type="PIRSF" id="PIRSF005965">
    <property type="entry name" value="Chor_mut_AroH"/>
    <property type="match status" value="1"/>
</dbReference>
<dbReference type="NCBIfam" id="TIGR01796">
    <property type="entry name" value="CM_mono_aroH"/>
    <property type="match status" value="1"/>
</dbReference>
<reference evidence="3 4" key="1">
    <citation type="submission" date="2021-06" db="EMBL/GenBank/DDBJ databases">
        <authorList>
            <person name="Sun Q."/>
            <person name="Li D."/>
        </authorList>
    </citation>
    <scope>NUCLEOTIDE SEQUENCE [LARGE SCALE GENOMIC DNA]</scope>
    <source>
        <strain evidence="3 4">MSJ-40</strain>
    </source>
</reference>
<dbReference type="GO" id="GO:0004106">
    <property type="term" value="F:chorismate mutase activity"/>
    <property type="evidence" value="ECO:0007669"/>
    <property type="project" value="UniProtKB-EC"/>
</dbReference>
<accession>A0ABS6E3X0</accession>
<proteinExistence type="predicted"/>
<dbReference type="PROSITE" id="PS51167">
    <property type="entry name" value="CHORISMATE_MUT_1"/>
    <property type="match status" value="1"/>
</dbReference>
<dbReference type="InterPro" id="IPR008243">
    <property type="entry name" value="Chorismate_mutase_AroH"/>
</dbReference>
<keyword evidence="2" id="KW-0057">Aromatic amino acid biosynthesis</keyword>
<evidence type="ECO:0000313" key="4">
    <source>
        <dbReference type="Proteomes" id="UP000749471"/>
    </source>
</evidence>
<keyword evidence="2" id="KW-0028">Amino-acid biosynthesis</keyword>